<keyword evidence="2" id="KW-1185">Reference proteome</keyword>
<gene>
    <name evidence="1" type="ORF">SAMN03080598_01888</name>
</gene>
<dbReference type="AlphaFoldDB" id="A0A1H5VZ07"/>
<dbReference type="Pfam" id="PF15869">
    <property type="entry name" value="TolB_like"/>
    <property type="match status" value="1"/>
</dbReference>
<dbReference type="OrthoDB" id="823984at2"/>
<evidence type="ECO:0000313" key="1">
    <source>
        <dbReference type="EMBL" id="SEF92363.1"/>
    </source>
</evidence>
<organism evidence="1 2">
    <name type="scientific">Algoriphagus boritolerans DSM 17298 = JCM 18970</name>
    <dbReference type="NCBI Taxonomy" id="1120964"/>
    <lineage>
        <taxon>Bacteria</taxon>
        <taxon>Pseudomonadati</taxon>
        <taxon>Bacteroidota</taxon>
        <taxon>Cytophagia</taxon>
        <taxon>Cytophagales</taxon>
        <taxon>Cyclobacteriaceae</taxon>
        <taxon>Algoriphagus</taxon>
    </lineage>
</organism>
<accession>A0A1H5VZ07</accession>
<dbReference type="Proteomes" id="UP000236736">
    <property type="component" value="Unassembled WGS sequence"/>
</dbReference>
<protein>
    <submittedName>
        <fullName evidence="1">TolB-like 6-blade propeller-like</fullName>
    </submittedName>
</protein>
<dbReference type="RefSeq" id="WP_103924558.1">
    <property type="nucleotide sequence ID" value="NZ_FNVR01000008.1"/>
</dbReference>
<name>A0A1H5VZ07_9BACT</name>
<evidence type="ECO:0000313" key="2">
    <source>
        <dbReference type="Proteomes" id="UP000236736"/>
    </source>
</evidence>
<sequence length="359" mass="41082">MLKFKTLGKHYLFKWLFIGLFFLLQACSGSPEIKDPLIEFDQNIIVSSQKLKSSDSLFRAGSIILFDDNLFVQDEDLNFLFKVIDVNKDLLVRRFGKIGQGPCEIEPLSVASRSGVNGEMIGMFETQTKEYKEFQIKQFLETDKNTGCNSFQGKFGPEIRLAIKVGDNLFLGAGPGQKPYSLLSGNQIKQTIGEFPFQDQFEGIEPIILDLAYQNKLYKHPTKPLVLGTSSFSFNMDIMELENEGNLIIKKSLHYWPTEFEPSNEPNQFFAAIKEDNKFGNVSTAVSAQFIYVLYSDEPWNYQFPIKSMRVLVYDWEGNPVNMLELDQEINMLAVNEDDNYLIGYLDDGKANLFRFDLK</sequence>
<proteinExistence type="predicted"/>
<reference evidence="2" key="1">
    <citation type="submission" date="2016-10" db="EMBL/GenBank/DDBJ databases">
        <authorList>
            <person name="Varghese N."/>
            <person name="Submissions S."/>
        </authorList>
    </citation>
    <scope>NUCLEOTIDE SEQUENCE [LARGE SCALE GENOMIC DNA]</scope>
    <source>
        <strain evidence="2">DSM 17298</strain>
    </source>
</reference>
<dbReference type="PROSITE" id="PS51257">
    <property type="entry name" value="PROKAR_LIPOPROTEIN"/>
    <property type="match status" value="1"/>
</dbReference>
<dbReference type="STRING" id="1120964.GCA_001313265_02649"/>
<dbReference type="EMBL" id="FNVR01000008">
    <property type="protein sequence ID" value="SEF92363.1"/>
    <property type="molecule type" value="Genomic_DNA"/>
</dbReference>